<sequence>MSTPPPVCLFCRKFTSYRENSSDHYVPSFLTYLKTINVINFESNYENDFPHEDFHCCRKCGALLGTIFADVRKLRADLLKIYTVTFENLEENEPLQEDNVLENWRRKSVAHPVSGLARDLVIVSREQSSPDHETRMEEEQLPIKIEREDVDLDTEIGVKVEIEEDDQIGEFILPDFAPEMGPDPLELLPPSDGYRQEDDKPPEMTPSSSTGPLPLPRKGRGRVPIWSLIKMPSYWGVRKRDRRKYICALCNKRFSSLGGYNTHMETHTRNAECLDAKLPCPVKGCRSIFYAVAKRDRHVEIVHSRKPFSCPTCSQAFARKEMLAIHQEFNHS</sequence>
<dbReference type="PANTHER" id="PTHR24409:SF295">
    <property type="entry name" value="AZ2-RELATED"/>
    <property type="match status" value="1"/>
</dbReference>
<keyword evidence="1" id="KW-0479">Metal-binding</keyword>
<dbReference type="GO" id="GO:0000981">
    <property type="term" value="F:DNA-binding transcription factor activity, RNA polymerase II-specific"/>
    <property type="evidence" value="ECO:0007669"/>
    <property type="project" value="TreeGrafter"/>
</dbReference>
<dbReference type="GO" id="GO:0008270">
    <property type="term" value="F:zinc ion binding"/>
    <property type="evidence" value="ECO:0007669"/>
    <property type="project" value="UniProtKB-KW"/>
</dbReference>
<reference evidence="8 9" key="1">
    <citation type="submission" date="2015-12" db="EMBL/GenBank/DDBJ databases">
        <title>The genome of Folsomia candida.</title>
        <authorList>
            <person name="Faddeeva A."/>
            <person name="Derks M.F."/>
            <person name="Anvar Y."/>
            <person name="Smit S."/>
            <person name="Van Straalen N."/>
            <person name="Roelofs D."/>
        </authorList>
    </citation>
    <scope>NUCLEOTIDE SEQUENCE [LARGE SCALE GENOMIC DNA]</scope>
    <source>
        <strain evidence="8 9">VU population</strain>
        <tissue evidence="8">Whole body</tissue>
    </source>
</reference>
<dbReference type="Pfam" id="PF00096">
    <property type="entry name" value="zf-C2H2"/>
    <property type="match status" value="2"/>
</dbReference>
<dbReference type="InterPro" id="IPR036236">
    <property type="entry name" value="Znf_C2H2_sf"/>
</dbReference>
<evidence type="ECO:0000256" key="3">
    <source>
        <dbReference type="ARBA" id="ARBA00022771"/>
    </source>
</evidence>
<gene>
    <name evidence="8" type="ORF">Fcan01_19245</name>
</gene>
<dbReference type="EMBL" id="LNIX01000016">
    <property type="protein sequence ID" value="OXA46232.1"/>
    <property type="molecule type" value="Genomic_DNA"/>
</dbReference>
<keyword evidence="9" id="KW-1185">Reference proteome</keyword>
<evidence type="ECO:0000313" key="9">
    <source>
        <dbReference type="Proteomes" id="UP000198287"/>
    </source>
</evidence>
<dbReference type="PROSITE" id="PS00028">
    <property type="entry name" value="ZINC_FINGER_C2H2_1"/>
    <property type="match status" value="2"/>
</dbReference>
<keyword evidence="3 5" id="KW-0863">Zinc-finger</keyword>
<keyword evidence="4" id="KW-0862">Zinc</keyword>
<dbReference type="GO" id="GO:0000977">
    <property type="term" value="F:RNA polymerase II transcription regulatory region sequence-specific DNA binding"/>
    <property type="evidence" value="ECO:0007669"/>
    <property type="project" value="TreeGrafter"/>
</dbReference>
<dbReference type="OrthoDB" id="7312725at2759"/>
<feature type="region of interest" description="Disordered" evidence="6">
    <location>
        <begin position="179"/>
        <end position="218"/>
    </location>
</feature>
<name>A0A226DL12_FOLCA</name>
<evidence type="ECO:0000256" key="2">
    <source>
        <dbReference type="ARBA" id="ARBA00022737"/>
    </source>
</evidence>
<organism evidence="8 9">
    <name type="scientific">Folsomia candida</name>
    <name type="common">Springtail</name>
    <dbReference type="NCBI Taxonomy" id="158441"/>
    <lineage>
        <taxon>Eukaryota</taxon>
        <taxon>Metazoa</taxon>
        <taxon>Ecdysozoa</taxon>
        <taxon>Arthropoda</taxon>
        <taxon>Hexapoda</taxon>
        <taxon>Collembola</taxon>
        <taxon>Entomobryomorpha</taxon>
        <taxon>Isotomoidea</taxon>
        <taxon>Isotomidae</taxon>
        <taxon>Proisotominae</taxon>
        <taxon>Folsomia</taxon>
    </lineage>
</organism>
<accession>A0A226DL12</accession>
<feature type="domain" description="C2H2-type" evidence="7">
    <location>
        <begin position="308"/>
        <end position="332"/>
    </location>
</feature>
<evidence type="ECO:0000256" key="4">
    <source>
        <dbReference type="ARBA" id="ARBA00022833"/>
    </source>
</evidence>
<dbReference type="SMART" id="SM00355">
    <property type="entry name" value="ZnF_C2H2"/>
    <property type="match status" value="3"/>
</dbReference>
<evidence type="ECO:0000256" key="5">
    <source>
        <dbReference type="PROSITE-ProRule" id="PRU00042"/>
    </source>
</evidence>
<evidence type="ECO:0000256" key="1">
    <source>
        <dbReference type="ARBA" id="ARBA00022723"/>
    </source>
</evidence>
<dbReference type="GO" id="GO:0005634">
    <property type="term" value="C:nucleus"/>
    <property type="evidence" value="ECO:0007669"/>
    <property type="project" value="TreeGrafter"/>
</dbReference>
<dbReference type="Proteomes" id="UP000198287">
    <property type="component" value="Unassembled WGS sequence"/>
</dbReference>
<comment type="caution">
    <text evidence="8">The sequence shown here is derived from an EMBL/GenBank/DDBJ whole genome shotgun (WGS) entry which is preliminary data.</text>
</comment>
<keyword evidence="2" id="KW-0677">Repeat</keyword>
<dbReference type="PROSITE" id="PS50157">
    <property type="entry name" value="ZINC_FINGER_C2H2_2"/>
    <property type="match status" value="2"/>
</dbReference>
<dbReference type="InterPro" id="IPR013087">
    <property type="entry name" value="Znf_C2H2_type"/>
</dbReference>
<dbReference type="SUPFAM" id="SSF57667">
    <property type="entry name" value="beta-beta-alpha zinc fingers"/>
    <property type="match status" value="2"/>
</dbReference>
<dbReference type="AlphaFoldDB" id="A0A226DL12"/>
<evidence type="ECO:0000256" key="6">
    <source>
        <dbReference type="SAM" id="MobiDB-lite"/>
    </source>
</evidence>
<proteinExistence type="predicted"/>
<dbReference type="Gene3D" id="3.30.160.60">
    <property type="entry name" value="Classic Zinc Finger"/>
    <property type="match status" value="2"/>
</dbReference>
<dbReference type="PANTHER" id="PTHR24409">
    <property type="entry name" value="ZINC FINGER PROTEIN 142"/>
    <property type="match status" value="1"/>
</dbReference>
<evidence type="ECO:0000313" key="8">
    <source>
        <dbReference type="EMBL" id="OXA46232.1"/>
    </source>
</evidence>
<protein>
    <submittedName>
        <fullName evidence="8">Zinc finger protein SNAI1</fullName>
    </submittedName>
</protein>
<evidence type="ECO:0000259" key="7">
    <source>
        <dbReference type="PROSITE" id="PS50157"/>
    </source>
</evidence>
<feature type="domain" description="C2H2-type" evidence="7">
    <location>
        <begin position="245"/>
        <end position="272"/>
    </location>
</feature>